<evidence type="ECO:0000313" key="16">
    <source>
        <dbReference type="Proteomes" id="UP001295444"/>
    </source>
</evidence>
<gene>
    <name evidence="15" type="ORF">PECUL_23A013371</name>
</gene>
<dbReference type="InterPro" id="IPR002401">
    <property type="entry name" value="Cyt_P450_E_grp-I"/>
</dbReference>
<dbReference type="PRINTS" id="PR00463">
    <property type="entry name" value="EP450I"/>
</dbReference>
<comment type="cofactor">
    <cofactor evidence="1 13">
        <name>heme</name>
        <dbReference type="ChEBI" id="CHEBI:30413"/>
    </cofactor>
</comment>
<keyword evidence="8" id="KW-0492">Microsome</keyword>
<dbReference type="AlphaFoldDB" id="A0AAD1WME7"/>
<keyword evidence="11" id="KW-0503">Monooxygenase</keyword>
<keyword evidence="12 14" id="KW-0472">Membrane</keyword>
<dbReference type="Proteomes" id="UP001295444">
    <property type="component" value="Chromosome 09"/>
</dbReference>
<dbReference type="GO" id="GO:0005506">
    <property type="term" value="F:iron ion binding"/>
    <property type="evidence" value="ECO:0007669"/>
    <property type="project" value="InterPro"/>
</dbReference>
<evidence type="ECO:0000256" key="10">
    <source>
        <dbReference type="ARBA" id="ARBA00023004"/>
    </source>
</evidence>
<dbReference type="GO" id="GO:0006805">
    <property type="term" value="P:xenobiotic metabolic process"/>
    <property type="evidence" value="ECO:0007669"/>
    <property type="project" value="TreeGrafter"/>
</dbReference>
<dbReference type="SUPFAM" id="SSF48264">
    <property type="entry name" value="Cytochrome P450"/>
    <property type="match status" value="1"/>
</dbReference>
<keyword evidence="5 13" id="KW-0349">Heme</keyword>
<keyword evidence="10 13" id="KW-0408">Iron</keyword>
<evidence type="ECO:0000256" key="9">
    <source>
        <dbReference type="ARBA" id="ARBA00023002"/>
    </source>
</evidence>
<accession>A0AAD1WME7</accession>
<keyword evidence="6 13" id="KW-0479">Metal-binding</keyword>
<evidence type="ECO:0000256" key="11">
    <source>
        <dbReference type="ARBA" id="ARBA00023033"/>
    </source>
</evidence>
<dbReference type="InterPro" id="IPR008067">
    <property type="entry name" value="Cyt_P450_E_grp-I_CYP2A-like"/>
</dbReference>
<dbReference type="InterPro" id="IPR036396">
    <property type="entry name" value="Cyt_P450_sf"/>
</dbReference>
<dbReference type="PRINTS" id="PR01684">
    <property type="entry name" value="EP450ICYP2A"/>
</dbReference>
<dbReference type="FunFam" id="1.10.630.10:FF:000238">
    <property type="entry name" value="Cytochrome P450 2A6"/>
    <property type="match status" value="1"/>
</dbReference>
<dbReference type="InterPro" id="IPR050182">
    <property type="entry name" value="Cytochrome_P450_fam2"/>
</dbReference>
<keyword evidence="7" id="KW-0256">Endoplasmic reticulum</keyword>
<evidence type="ECO:0000256" key="5">
    <source>
        <dbReference type="ARBA" id="ARBA00022617"/>
    </source>
</evidence>
<name>A0AAD1WME7_PELCU</name>
<evidence type="ECO:0000256" key="8">
    <source>
        <dbReference type="ARBA" id="ARBA00022848"/>
    </source>
</evidence>
<reference evidence="15" key="1">
    <citation type="submission" date="2022-03" db="EMBL/GenBank/DDBJ databases">
        <authorList>
            <person name="Alioto T."/>
            <person name="Alioto T."/>
            <person name="Gomez Garrido J."/>
        </authorList>
    </citation>
    <scope>NUCLEOTIDE SEQUENCE</scope>
</reference>
<dbReference type="InterPro" id="IPR001128">
    <property type="entry name" value="Cyt_P450"/>
</dbReference>
<evidence type="ECO:0000256" key="12">
    <source>
        <dbReference type="ARBA" id="ARBA00023136"/>
    </source>
</evidence>
<organism evidence="15 16">
    <name type="scientific">Pelobates cultripes</name>
    <name type="common">Western spadefoot toad</name>
    <dbReference type="NCBI Taxonomy" id="61616"/>
    <lineage>
        <taxon>Eukaryota</taxon>
        <taxon>Metazoa</taxon>
        <taxon>Chordata</taxon>
        <taxon>Craniata</taxon>
        <taxon>Vertebrata</taxon>
        <taxon>Euteleostomi</taxon>
        <taxon>Amphibia</taxon>
        <taxon>Batrachia</taxon>
        <taxon>Anura</taxon>
        <taxon>Pelobatoidea</taxon>
        <taxon>Pelobatidae</taxon>
        <taxon>Pelobates</taxon>
    </lineage>
</organism>
<keyword evidence="9" id="KW-0560">Oxidoreductase</keyword>
<sequence length="495" mass="57528">MDSSEGVTLLIALCISCLIVILGFKIIWRKGNLPPGPRPLPLLGNFLQLRKGDFVETLQKFSEQYGDLYTVYFGIHPVVVVTGYKRVKEILIDRGDDFLARGNMFTFDAYYKNHGIAFSSNMHRWRELRRFSLTALRDFGMGKRSTEERIMEEVMCLVAKLKRTKEAVLDPREYLSKAVCNVIFSLMFGNRQDYEDEELINVINLINKTFVTVSSPWGQLYDMFPEIMRFLPGRHQLIFKYLKELTKYIEKRVNMNQKTLDPDNPRDYIDAFLIKMEKEKMDPNTEFHLRNLITSTLQIFFAGVDTMSTTTTYSILILTKYPHILAKVHEEIDRVIGRNRCPKLQDRSQMPYTEAVIHEMMRFINLIPMGVPRKTTRDVELEGYRIPKDTNVFPMLGTVLKDPSCFSYPSEFNPQNFLDENGEFKQNPAFMPLSAGKRICLGEALVRMELYLFFVTILQNFTFKSPLPIEELDITPDVSGLGNFPKPYKVSFIFR</sequence>
<dbReference type="PANTHER" id="PTHR24300:SF424">
    <property type="entry name" value="CYTOCHROME P450"/>
    <property type="match status" value="1"/>
</dbReference>
<evidence type="ECO:0000256" key="4">
    <source>
        <dbReference type="ARBA" id="ARBA00010617"/>
    </source>
</evidence>
<dbReference type="PANTHER" id="PTHR24300">
    <property type="entry name" value="CYTOCHROME P450 508A4-RELATED"/>
    <property type="match status" value="1"/>
</dbReference>
<dbReference type="GO" id="GO:0019373">
    <property type="term" value="P:epoxygenase P450 pathway"/>
    <property type="evidence" value="ECO:0007669"/>
    <property type="project" value="TreeGrafter"/>
</dbReference>
<dbReference type="Gene3D" id="1.10.630.10">
    <property type="entry name" value="Cytochrome P450"/>
    <property type="match status" value="1"/>
</dbReference>
<dbReference type="GO" id="GO:0008392">
    <property type="term" value="F:arachidonate epoxygenase activity"/>
    <property type="evidence" value="ECO:0007669"/>
    <property type="project" value="TreeGrafter"/>
</dbReference>
<dbReference type="GO" id="GO:0020037">
    <property type="term" value="F:heme binding"/>
    <property type="evidence" value="ECO:0007669"/>
    <property type="project" value="InterPro"/>
</dbReference>
<evidence type="ECO:0000256" key="7">
    <source>
        <dbReference type="ARBA" id="ARBA00022824"/>
    </source>
</evidence>
<comment type="similarity">
    <text evidence="4">Belongs to the cytochrome P450 family.</text>
</comment>
<dbReference type="EMBL" id="OW240920">
    <property type="protein sequence ID" value="CAH2314107.1"/>
    <property type="molecule type" value="Genomic_DNA"/>
</dbReference>
<keyword evidence="14" id="KW-1133">Transmembrane helix</keyword>
<comment type="subcellular location">
    <subcellularLocation>
        <location evidence="3">Endoplasmic reticulum membrane</location>
        <topology evidence="3">Peripheral membrane protein</topology>
    </subcellularLocation>
    <subcellularLocation>
        <location evidence="2">Microsome membrane</location>
        <topology evidence="2">Peripheral membrane protein</topology>
    </subcellularLocation>
</comment>
<evidence type="ECO:0000313" key="15">
    <source>
        <dbReference type="EMBL" id="CAH2314107.1"/>
    </source>
</evidence>
<dbReference type="Pfam" id="PF00067">
    <property type="entry name" value="p450"/>
    <property type="match status" value="1"/>
</dbReference>
<proteinExistence type="inferred from homology"/>
<dbReference type="CDD" id="cd11026">
    <property type="entry name" value="CYP2"/>
    <property type="match status" value="1"/>
</dbReference>
<keyword evidence="16" id="KW-1185">Reference proteome</keyword>
<dbReference type="PRINTS" id="PR00385">
    <property type="entry name" value="P450"/>
</dbReference>
<evidence type="ECO:0000256" key="3">
    <source>
        <dbReference type="ARBA" id="ARBA00004406"/>
    </source>
</evidence>
<feature type="transmembrane region" description="Helical" evidence="14">
    <location>
        <begin position="6"/>
        <end position="28"/>
    </location>
</feature>
<evidence type="ECO:0000256" key="13">
    <source>
        <dbReference type="PIRSR" id="PIRSR602401-1"/>
    </source>
</evidence>
<evidence type="ECO:0000256" key="14">
    <source>
        <dbReference type="SAM" id="Phobius"/>
    </source>
</evidence>
<evidence type="ECO:0000256" key="1">
    <source>
        <dbReference type="ARBA" id="ARBA00001971"/>
    </source>
</evidence>
<dbReference type="GO" id="GO:0016712">
    <property type="term" value="F:oxidoreductase activity, acting on paired donors, with incorporation or reduction of molecular oxygen, reduced flavin or flavoprotein as one donor, and incorporation of one atom of oxygen"/>
    <property type="evidence" value="ECO:0007669"/>
    <property type="project" value="InterPro"/>
</dbReference>
<evidence type="ECO:0000256" key="2">
    <source>
        <dbReference type="ARBA" id="ARBA00004174"/>
    </source>
</evidence>
<protein>
    <submittedName>
        <fullName evidence="15">Cytochrome P450 2G1</fullName>
    </submittedName>
</protein>
<evidence type="ECO:0000256" key="6">
    <source>
        <dbReference type="ARBA" id="ARBA00022723"/>
    </source>
</evidence>
<dbReference type="GO" id="GO:0005789">
    <property type="term" value="C:endoplasmic reticulum membrane"/>
    <property type="evidence" value="ECO:0007669"/>
    <property type="project" value="UniProtKB-SubCell"/>
</dbReference>
<keyword evidence="14" id="KW-0812">Transmembrane</keyword>
<feature type="binding site" description="axial binding residue" evidence="13">
    <location>
        <position position="440"/>
    </location>
    <ligand>
        <name>heme</name>
        <dbReference type="ChEBI" id="CHEBI:30413"/>
    </ligand>
    <ligandPart>
        <name>Fe</name>
        <dbReference type="ChEBI" id="CHEBI:18248"/>
    </ligandPart>
</feature>